<dbReference type="SUPFAM" id="SSF69618">
    <property type="entry name" value="HemD-like"/>
    <property type="match status" value="1"/>
</dbReference>
<dbReference type="InterPro" id="IPR036108">
    <property type="entry name" value="4pyrrol_syn_uPrphyn_synt_sf"/>
</dbReference>
<organism evidence="2 3">
    <name type="scientific">Sphingorhabdus lutea</name>
    <dbReference type="NCBI Taxonomy" id="1913578"/>
    <lineage>
        <taxon>Bacteria</taxon>
        <taxon>Pseudomonadati</taxon>
        <taxon>Pseudomonadota</taxon>
        <taxon>Alphaproteobacteria</taxon>
        <taxon>Sphingomonadales</taxon>
        <taxon>Sphingomonadaceae</taxon>
        <taxon>Sphingorhabdus</taxon>
    </lineage>
</organism>
<accession>A0A1L3J8P3</accession>
<dbReference type="Pfam" id="PF02602">
    <property type="entry name" value="HEM4"/>
    <property type="match status" value="1"/>
</dbReference>
<dbReference type="Gene3D" id="3.40.50.10090">
    <property type="match status" value="1"/>
</dbReference>
<dbReference type="KEGG" id="sphl:LPB140_00080"/>
<dbReference type="EMBL" id="CP018154">
    <property type="protein sequence ID" value="APG61502.1"/>
    <property type="molecule type" value="Genomic_DNA"/>
</dbReference>
<gene>
    <name evidence="2" type="ORF">LPB140_00080</name>
</gene>
<evidence type="ECO:0000259" key="1">
    <source>
        <dbReference type="Pfam" id="PF02602"/>
    </source>
</evidence>
<sequence>MANNMTRLLITRPEPGASSTLKLAQQMGMDAVKFPFFEIAPHIWDAPPAADFDAIMLTSANALRHGGEKLRQYIALPAYCVGQSTANLAQQMGFDIAHVGRGGAASIMPLLRAHHRRHIFCPSGGHRAILTDEQTSGLTLFPASLYMAQRVNMTSAMIEAIKQADIISIYSARAAQYLSEISKQYEIDLSGKFIAALSHQIAAAMGDNSLQYIIPEYPDDEKILRKMKAMSQY</sequence>
<dbReference type="InterPro" id="IPR003754">
    <property type="entry name" value="4pyrrol_synth_uPrphyn_synth"/>
</dbReference>
<evidence type="ECO:0000313" key="3">
    <source>
        <dbReference type="Proteomes" id="UP000242561"/>
    </source>
</evidence>
<evidence type="ECO:0000313" key="2">
    <source>
        <dbReference type="EMBL" id="APG61502.1"/>
    </source>
</evidence>
<proteinExistence type="predicted"/>
<dbReference type="STRING" id="1913578.LPB140_00080"/>
<protein>
    <recommendedName>
        <fullName evidence="1">Tetrapyrrole biosynthesis uroporphyrinogen III synthase domain-containing protein</fullName>
    </recommendedName>
</protein>
<dbReference type="GO" id="GO:0033014">
    <property type="term" value="P:tetrapyrrole biosynthetic process"/>
    <property type="evidence" value="ECO:0007669"/>
    <property type="project" value="InterPro"/>
</dbReference>
<keyword evidence="3" id="KW-1185">Reference proteome</keyword>
<dbReference type="CDD" id="cd06578">
    <property type="entry name" value="HemD"/>
    <property type="match status" value="1"/>
</dbReference>
<dbReference type="RefSeq" id="WP_072558149.1">
    <property type="nucleotide sequence ID" value="NZ_CP018154.1"/>
</dbReference>
<name>A0A1L3J8P3_9SPHN</name>
<feature type="domain" description="Tetrapyrrole biosynthesis uroporphyrinogen III synthase" evidence="1">
    <location>
        <begin position="22"/>
        <end position="223"/>
    </location>
</feature>
<dbReference type="AlphaFoldDB" id="A0A1L3J8P3"/>
<reference evidence="2 3" key="1">
    <citation type="submission" date="2016-11" db="EMBL/GenBank/DDBJ databases">
        <title>Sphingorhabdus sp. LPB0140, isolated from marine environment.</title>
        <authorList>
            <person name="Kim E."/>
            <person name="Yi H."/>
        </authorList>
    </citation>
    <scope>NUCLEOTIDE SEQUENCE [LARGE SCALE GENOMIC DNA]</scope>
    <source>
        <strain evidence="2 3">LPB0140</strain>
    </source>
</reference>
<dbReference type="GO" id="GO:0004852">
    <property type="term" value="F:uroporphyrinogen-III synthase activity"/>
    <property type="evidence" value="ECO:0007669"/>
    <property type="project" value="InterPro"/>
</dbReference>
<dbReference type="Proteomes" id="UP000242561">
    <property type="component" value="Chromosome"/>
</dbReference>